<dbReference type="PROSITE" id="PS50011">
    <property type="entry name" value="PROTEIN_KINASE_DOM"/>
    <property type="match status" value="1"/>
</dbReference>
<dbReference type="EMBL" id="KB822718">
    <property type="protein sequence ID" value="ETN43397.1"/>
    <property type="molecule type" value="Genomic_DNA"/>
</dbReference>
<keyword evidence="5" id="KW-0547">Nucleotide-binding</keyword>
<dbReference type="Proteomes" id="UP000030752">
    <property type="component" value="Unassembled WGS sequence"/>
</dbReference>
<dbReference type="InterPro" id="IPR011009">
    <property type="entry name" value="Kinase-like_dom_sf"/>
</dbReference>
<evidence type="ECO:0000256" key="8">
    <source>
        <dbReference type="ARBA" id="ARBA00047811"/>
    </source>
</evidence>
<feature type="domain" description="Protein kinase" evidence="11">
    <location>
        <begin position="93"/>
        <end position="384"/>
    </location>
</feature>
<keyword evidence="3" id="KW-0723">Serine/threonine-protein kinase</keyword>
<dbReference type="SUPFAM" id="SSF56112">
    <property type="entry name" value="Protein kinase-like (PK-like)"/>
    <property type="match status" value="1"/>
</dbReference>
<comment type="catalytic activity">
    <reaction evidence="8">
        <text>L-threonyl-[protein] + ATP = O-phospho-L-threonyl-[protein] + ADP + H(+)</text>
        <dbReference type="Rhea" id="RHEA:46608"/>
        <dbReference type="Rhea" id="RHEA-COMP:11060"/>
        <dbReference type="Rhea" id="RHEA-COMP:11605"/>
        <dbReference type="ChEBI" id="CHEBI:15378"/>
        <dbReference type="ChEBI" id="CHEBI:30013"/>
        <dbReference type="ChEBI" id="CHEBI:30616"/>
        <dbReference type="ChEBI" id="CHEBI:61977"/>
        <dbReference type="ChEBI" id="CHEBI:456216"/>
        <dbReference type="EC" id="2.7.11.22"/>
    </reaction>
</comment>
<feature type="region of interest" description="Disordered" evidence="10">
    <location>
        <begin position="392"/>
        <end position="422"/>
    </location>
</feature>
<feature type="compositionally biased region" description="Basic and acidic residues" evidence="10">
    <location>
        <begin position="17"/>
        <end position="37"/>
    </location>
</feature>
<evidence type="ECO:0000256" key="1">
    <source>
        <dbReference type="ARBA" id="ARBA00006485"/>
    </source>
</evidence>
<dbReference type="InterPro" id="IPR000719">
    <property type="entry name" value="Prot_kinase_dom"/>
</dbReference>
<dbReference type="RefSeq" id="XP_008715133.1">
    <property type="nucleotide sequence ID" value="XM_008716911.1"/>
</dbReference>
<dbReference type="Pfam" id="PF00069">
    <property type="entry name" value="Pkinase"/>
    <property type="match status" value="1"/>
</dbReference>
<dbReference type="PANTHER" id="PTHR24056:SF107">
    <property type="entry name" value="CYCLIN-DEPENDENT KINASE 11A-RELATED"/>
    <property type="match status" value="1"/>
</dbReference>
<dbReference type="VEuPathDB" id="FungiDB:HMPREF1541_02556"/>
<name>W2S403_CYPE1</name>
<keyword evidence="13" id="KW-1185">Reference proteome</keyword>
<evidence type="ECO:0000256" key="9">
    <source>
        <dbReference type="ARBA" id="ARBA00048367"/>
    </source>
</evidence>
<comment type="similarity">
    <text evidence="1">Belongs to the protein kinase superfamily. CMGC Ser/Thr protein kinase family. CDC2/CDKX subfamily.</text>
</comment>
<dbReference type="STRING" id="1220924.W2S403"/>
<dbReference type="SMART" id="SM00220">
    <property type="entry name" value="S_TKc"/>
    <property type="match status" value="1"/>
</dbReference>
<dbReference type="EC" id="2.7.11.22" evidence="2"/>
<dbReference type="InterPro" id="IPR050108">
    <property type="entry name" value="CDK"/>
</dbReference>
<dbReference type="GO" id="GO:0007346">
    <property type="term" value="P:regulation of mitotic cell cycle"/>
    <property type="evidence" value="ECO:0007669"/>
    <property type="project" value="TreeGrafter"/>
</dbReference>
<evidence type="ECO:0000256" key="3">
    <source>
        <dbReference type="ARBA" id="ARBA00022527"/>
    </source>
</evidence>
<protein>
    <recommendedName>
        <fullName evidence="2">cyclin-dependent kinase</fullName>
        <ecNumber evidence="2">2.7.11.22</ecNumber>
    </recommendedName>
</protein>
<evidence type="ECO:0000259" key="11">
    <source>
        <dbReference type="PROSITE" id="PS50011"/>
    </source>
</evidence>
<dbReference type="InterPro" id="IPR008271">
    <property type="entry name" value="Ser/Thr_kinase_AS"/>
</dbReference>
<dbReference type="PROSITE" id="PS00108">
    <property type="entry name" value="PROTEIN_KINASE_ST"/>
    <property type="match status" value="1"/>
</dbReference>
<dbReference type="AlphaFoldDB" id="W2S403"/>
<evidence type="ECO:0000256" key="7">
    <source>
        <dbReference type="ARBA" id="ARBA00022840"/>
    </source>
</evidence>
<dbReference type="Gene3D" id="1.10.510.10">
    <property type="entry name" value="Transferase(Phosphotransferase) domain 1"/>
    <property type="match status" value="1"/>
</dbReference>
<dbReference type="GeneID" id="19969895"/>
<comment type="catalytic activity">
    <reaction evidence="9">
        <text>L-seryl-[protein] + ATP = O-phospho-L-seryl-[protein] + ADP + H(+)</text>
        <dbReference type="Rhea" id="RHEA:17989"/>
        <dbReference type="Rhea" id="RHEA-COMP:9863"/>
        <dbReference type="Rhea" id="RHEA-COMP:11604"/>
        <dbReference type="ChEBI" id="CHEBI:15378"/>
        <dbReference type="ChEBI" id="CHEBI:29999"/>
        <dbReference type="ChEBI" id="CHEBI:30616"/>
        <dbReference type="ChEBI" id="CHEBI:83421"/>
        <dbReference type="ChEBI" id="CHEBI:456216"/>
        <dbReference type="EC" id="2.7.11.22"/>
    </reaction>
</comment>
<evidence type="ECO:0000313" key="13">
    <source>
        <dbReference type="Proteomes" id="UP000030752"/>
    </source>
</evidence>
<evidence type="ECO:0000256" key="4">
    <source>
        <dbReference type="ARBA" id="ARBA00022679"/>
    </source>
</evidence>
<accession>W2S403</accession>
<evidence type="ECO:0000256" key="6">
    <source>
        <dbReference type="ARBA" id="ARBA00022777"/>
    </source>
</evidence>
<organism evidence="12 13">
    <name type="scientific">Cyphellophora europaea (strain CBS 101466)</name>
    <name type="common">Phialophora europaea</name>
    <dbReference type="NCBI Taxonomy" id="1220924"/>
    <lineage>
        <taxon>Eukaryota</taxon>
        <taxon>Fungi</taxon>
        <taxon>Dikarya</taxon>
        <taxon>Ascomycota</taxon>
        <taxon>Pezizomycotina</taxon>
        <taxon>Eurotiomycetes</taxon>
        <taxon>Chaetothyriomycetidae</taxon>
        <taxon>Chaetothyriales</taxon>
        <taxon>Cyphellophoraceae</taxon>
        <taxon>Cyphellophora</taxon>
    </lineage>
</organism>
<evidence type="ECO:0000256" key="10">
    <source>
        <dbReference type="SAM" id="MobiDB-lite"/>
    </source>
</evidence>
<dbReference type="InParanoid" id="W2S403"/>
<dbReference type="FunFam" id="1.10.510.10:FF:000624">
    <property type="entry name" value="Mitogen-activated protein kinase"/>
    <property type="match status" value="1"/>
</dbReference>
<dbReference type="eggNOG" id="KOG0663">
    <property type="taxonomic scope" value="Eukaryota"/>
</dbReference>
<dbReference type="GO" id="GO:0005634">
    <property type="term" value="C:nucleus"/>
    <property type="evidence" value="ECO:0007669"/>
    <property type="project" value="TreeGrafter"/>
</dbReference>
<keyword evidence="6" id="KW-0418">Kinase</keyword>
<dbReference type="GO" id="GO:0005524">
    <property type="term" value="F:ATP binding"/>
    <property type="evidence" value="ECO:0007669"/>
    <property type="project" value="UniProtKB-KW"/>
</dbReference>
<evidence type="ECO:0000256" key="5">
    <source>
        <dbReference type="ARBA" id="ARBA00022741"/>
    </source>
</evidence>
<keyword evidence="4" id="KW-0808">Transferase</keyword>
<keyword evidence="7" id="KW-0067">ATP-binding</keyword>
<feature type="region of interest" description="Disordered" evidence="10">
    <location>
        <begin position="1"/>
        <end position="79"/>
    </location>
</feature>
<reference evidence="12 13" key="1">
    <citation type="submission" date="2013-03" db="EMBL/GenBank/DDBJ databases">
        <title>The Genome Sequence of Phialophora europaea CBS 101466.</title>
        <authorList>
            <consortium name="The Broad Institute Genomics Platform"/>
            <person name="Cuomo C."/>
            <person name="de Hoog S."/>
            <person name="Gorbushina A."/>
            <person name="Walker B."/>
            <person name="Young S.K."/>
            <person name="Zeng Q."/>
            <person name="Gargeya S."/>
            <person name="Fitzgerald M."/>
            <person name="Haas B."/>
            <person name="Abouelleil A."/>
            <person name="Allen A.W."/>
            <person name="Alvarado L."/>
            <person name="Arachchi H.M."/>
            <person name="Berlin A.M."/>
            <person name="Chapman S.B."/>
            <person name="Gainer-Dewar J."/>
            <person name="Goldberg J."/>
            <person name="Griggs A."/>
            <person name="Gujja S."/>
            <person name="Hansen M."/>
            <person name="Howarth C."/>
            <person name="Imamovic A."/>
            <person name="Ireland A."/>
            <person name="Larimer J."/>
            <person name="McCowan C."/>
            <person name="Murphy C."/>
            <person name="Pearson M."/>
            <person name="Poon T.W."/>
            <person name="Priest M."/>
            <person name="Roberts A."/>
            <person name="Saif S."/>
            <person name="Shea T."/>
            <person name="Sisk P."/>
            <person name="Sykes S."/>
            <person name="Wortman J."/>
            <person name="Nusbaum C."/>
            <person name="Birren B."/>
        </authorList>
    </citation>
    <scope>NUCLEOTIDE SEQUENCE [LARGE SCALE GENOMIC DNA]</scope>
    <source>
        <strain evidence="12 13">CBS 101466</strain>
    </source>
</reference>
<sequence>MSTKASRWASTEEDTVVAERRKQEKQEKKRLKEEKARRAAQAPAAQADTRQEDDDGRPSKRRRVSQSPPAAPEAHLVSLPAGGFGPSASISEYELLNAIEEGSYGKVSRARTKSTGTIVALKKLKFDNAPGDGFPITGLREIQTLKACSHPHIISLLEVVVGPSLSDIYLVMPFFEHDLKTILSTLTEPFLPSETKLLLTQLTSALHYLHAQHILHRDLKTSNLLLNNLGTLKLADFGMARYTSVPPPRHLTQLVVTLWYRPPELLLGTTSYDSSVDIWSLGCIFAELLTSDPLFPGKNEVDQLSLIFSLLGTPTSSSWPGFRSLPNAKALHPVLAKTPELSSRLNASKFPYLSSAGLRLLASCLSLNPMNRPTAEELLSHRYFTEEPRAKPKEMFPTFPSKAGLEKRRRLPTPQAPVRGEAPKIDERQLAGIFEGVQHEGKGGGFALRVG</sequence>
<dbReference type="OrthoDB" id="1732493at2759"/>
<evidence type="ECO:0000256" key="2">
    <source>
        <dbReference type="ARBA" id="ARBA00012425"/>
    </source>
</evidence>
<proteinExistence type="inferred from homology"/>
<dbReference type="GO" id="GO:0004693">
    <property type="term" value="F:cyclin-dependent protein serine/threonine kinase activity"/>
    <property type="evidence" value="ECO:0007669"/>
    <property type="project" value="UniProtKB-EC"/>
</dbReference>
<evidence type="ECO:0000313" key="12">
    <source>
        <dbReference type="EMBL" id="ETN43397.1"/>
    </source>
</evidence>
<gene>
    <name evidence="12" type="ORF">HMPREF1541_02556</name>
</gene>
<dbReference type="Gene3D" id="3.30.200.20">
    <property type="entry name" value="Phosphorylase Kinase, domain 1"/>
    <property type="match status" value="1"/>
</dbReference>
<dbReference type="PANTHER" id="PTHR24056">
    <property type="entry name" value="CELL DIVISION PROTEIN KINASE"/>
    <property type="match status" value="1"/>
</dbReference>
<dbReference type="HOGENOM" id="CLU_000288_181_1_1"/>